<feature type="compositionally biased region" description="Polar residues" evidence="1">
    <location>
        <begin position="48"/>
        <end position="62"/>
    </location>
</feature>
<accession>A0A645C9W0</accession>
<feature type="region of interest" description="Disordered" evidence="1">
    <location>
        <begin position="46"/>
        <end position="88"/>
    </location>
</feature>
<organism evidence="2">
    <name type="scientific">bioreactor metagenome</name>
    <dbReference type="NCBI Taxonomy" id="1076179"/>
    <lineage>
        <taxon>unclassified sequences</taxon>
        <taxon>metagenomes</taxon>
        <taxon>ecological metagenomes</taxon>
    </lineage>
</organism>
<feature type="region of interest" description="Disordered" evidence="1">
    <location>
        <begin position="1"/>
        <end position="32"/>
    </location>
</feature>
<dbReference type="AlphaFoldDB" id="A0A645C9W0"/>
<evidence type="ECO:0000256" key="1">
    <source>
        <dbReference type="SAM" id="MobiDB-lite"/>
    </source>
</evidence>
<dbReference type="EMBL" id="VSSQ01025516">
    <property type="protein sequence ID" value="MPM73703.1"/>
    <property type="molecule type" value="Genomic_DNA"/>
</dbReference>
<reference evidence="2" key="1">
    <citation type="submission" date="2019-08" db="EMBL/GenBank/DDBJ databases">
        <authorList>
            <person name="Kucharzyk K."/>
            <person name="Murdoch R.W."/>
            <person name="Higgins S."/>
            <person name="Loffler F."/>
        </authorList>
    </citation>
    <scope>NUCLEOTIDE SEQUENCE</scope>
</reference>
<evidence type="ECO:0000313" key="2">
    <source>
        <dbReference type="EMBL" id="MPM73703.1"/>
    </source>
</evidence>
<name>A0A645C9W0_9ZZZZ</name>
<protein>
    <submittedName>
        <fullName evidence="2">Uncharacterized protein</fullName>
    </submittedName>
</protein>
<comment type="caution">
    <text evidence="2">The sequence shown here is derived from an EMBL/GenBank/DDBJ whole genome shotgun (WGS) entry which is preliminary data.</text>
</comment>
<gene>
    <name evidence="2" type="ORF">SDC9_120685</name>
</gene>
<proteinExistence type="predicted"/>
<sequence length="88" mass="10171">MTGEGIEHHGRHLPQKDRTPVEDQQHNHLKDGDVIKIMEIRILEQQEKANQQRGSHLAQQAVKQDGLRPDRRGKQQRRIRKVKDAAAS</sequence>